<dbReference type="Gene3D" id="2.70.70.10">
    <property type="entry name" value="Glucose Permease (Domain IIA)"/>
    <property type="match status" value="1"/>
</dbReference>
<dbReference type="RefSeq" id="WP_163297920.1">
    <property type="nucleotide sequence ID" value="NZ_JAAGRR010000016.1"/>
</dbReference>
<dbReference type="PANTHER" id="PTHR21666:SF270">
    <property type="entry name" value="MUREIN HYDROLASE ACTIVATOR ENVC"/>
    <property type="match status" value="1"/>
</dbReference>
<keyword evidence="7" id="KW-1185">Reference proteome</keyword>
<dbReference type="Pfam" id="PF24568">
    <property type="entry name" value="CC_PcsB"/>
    <property type="match status" value="1"/>
</dbReference>
<evidence type="ECO:0000256" key="2">
    <source>
        <dbReference type="SAM" id="Coils"/>
    </source>
</evidence>
<name>A0A6N9TPU7_DISTH</name>
<protein>
    <submittedName>
        <fullName evidence="6">Peptidoglycan DD-metalloendopeptidase family protein</fullName>
    </submittedName>
</protein>
<reference evidence="6 7" key="1">
    <citation type="submission" date="2020-02" db="EMBL/GenBank/DDBJ databases">
        <title>Comparative genomics of sulfur disproportionating microorganisms.</title>
        <authorList>
            <person name="Ward L.M."/>
            <person name="Bertran E."/>
            <person name="Johnston D.T."/>
        </authorList>
    </citation>
    <scope>NUCLEOTIDE SEQUENCE [LARGE SCALE GENOMIC DNA]</scope>
    <source>
        <strain evidence="6 7">DSM 100025</strain>
    </source>
</reference>
<dbReference type="SUPFAM" id="SSF51261">
    <property type="entry name" value="Duplicated hybrid motif"/>
    <property type="match status" value="1"/>
</dbReference>
<dbReference type="Gene3D" id="6.10.250.3150">
    <property type="match status" value="1"/>
</dbReference>
<feature type="signal peptide" evidence="3">
    <location>
        <begin position="1"/>
        <end position="21"/>
    </location>
</feature>
<proteinExistence type="predicted"/>
<evidence type="ECO:0000313" key="6">
    <source>
        <dbReference type="EMBL" id="NDY41764.1"/>
    </source>
</evidence>
<dbReference type="InterPro" id="IPR016047">
    <property type="entry name" value="M23ase_b-sheet_dom"/>
</dbReference>
<dbReference type="Proteomes" id="UP000469346">
    <property type="component" value="Unassembled WGS sequence"/>
</dbReference>
<feature type="coiled-coil region" evidence="2">
    <location>
        <begin position="159"/>
        <end position="242"/>
    </location>
</feature>
<feature type="domain" description="Peptidoglycan hydrolase PcsB coiled-coil" evidence="5">
    <location>
        <begin position="110"/>
        <end position="158"/>
    </location>
</feature>
<feature type="domain" description="M23ase beta-sheet core" evidence="4">
    <location>
        <begin position="291"/>
        <end position="382"/>
    </location>
</feature>
<feature type="coiled-coil region" evidence="2">
    <location>
        <begin position="92"/>
        <end position="119"/>
    </location>
</feature>
<dbReference type="InterPro" id="IPR050570">
    <property type="entry name" value="Cell_wall_metabolism_enzyme"/>
</dbReference>
<dbReference type="CDD" id="cd12797">
    <property type="entry name" value="M23_peptidase"/>
    <property type="match status" value="1"/>
</dbReference>
<dbReference type="InterPro" id="IPR011055">
    <property type="entry name" value="Dup_hybrid_motif"/>
</dbReference>
<evidence type="ECO:0000256" key="3">
    <source>
        <dbReference type="SAM" id="SignalP"/>
    </source>
</evidence>
<feature type="chain" id="PRO_5026982636" evidence="3">
    <location>
        <begin position="22"/>
        <end position="401"/>
    </location>
</feature>
<evidence type="ECO:0000256" key="1">
    <source>
        <dbReference type="ARBA" id="ARBA00022729"/>
    </source>
</evidence>
<keyword evidence="2" id="KW-0175">Coiled coil</keyword>
<dbReference type="AlphaFoldDB" id="A0A6N9TPU7"/>
<feature type="coiled-coil region" evidence="2">
    <location>
        <begin position="22"/>
        <end position="56"/>
    </location>
</feature>
<accession>A0A6N9TPU7</accession>
<comment type="caution">
    <text evidence="6">The sequence shown here is derived from an EMBL/GenBank/DDBJ whole genome shotgun (WGS) entry which is preliminary data.</text>
</comment>
<gene>
    <name evidence="6" type="ORF">G3N55_02710</name>
</gene>
<dbReference type="Pfam" id="PF01551">
    <property type="entry name" value="Peptidase_M23"/>
    <property type="match status" value="1"/>
</dbReference>
<evidence type="ECO:0000259" key="4">
    <source>
        <dbReference type="Pfam" id="PF01551"/>
    </source>
</evidence>
<organism evidence="6 7">
    <name type="scientific">Dissulfurirhabdus thermomarina</name>
    <dbReference type="NCBI Taxonomy" id="1765737"/>
    <lineage>
        <taxon>Bacteria</taxon>
        <taxon>Deltaproteobacteria</taxon>
        <taxon>Dissulfurirhabdaceae</taxon>
        <taxon>Dissulfurirhabdus</taxon>
    </lineage>
</organism>
<evidence type="ECO:0000259" key="5">
    <source>
        <dbReference type="Pfam" id="PF24568"/>
    </source>
</evidence>
<sequence>MKVLRFLLLLLLLCPSGPVQADDVIQEELRQQRQRLEAVESEIAEQRLRAEEVAASEKTVLGELAALEARISRQWEQLDATRRAWTQKELALMETQESLAKQRKALADLRRQLERRLRAYYQMGTVGTLNVLFAADSFPEMISREAYIRRILSRDKDLRGRYRRRLAELKATAARLERDRAALKKAAARLEAEALRLEERKREREAFVQELRQQGERYRALLAELESAKQSLEAVIGQLSRAVARAKAGVPDTAAFEAQKGRLLPPVRRGRLLYSTSKADDAAGHLVLQGAGVVFGAPYGSEIRAVFDGHVVYNDVLPGYGKVLIIDHGEGFYSLVAQGAKYFKAVGDEVSEGETVGLVGGGPWADEGVYFEIRYKGKAEDPLAWLDREVLDQMAAQAEQP</sequence>
<dbReference type="EMBL" id="JAAGRR010000016">
    <property type="protein sequence ID" value="NDY41764.1"/>
    <property type="molecule type" value="Genomic_DNA"/>
</dbReference>
<keyword evidence="1 3" id="KW-0732">Signal</keyword>
<dbReference type="PANTHER" id="PTHR21666">
    <property type="entry name" value="PEPTIDASE-RELATED"/>
    <property type="match status" value="1"/>
</dbReference>
<evidence type="ECO:0000313" key="7">
    <source>
        <dbReference type="Proteomes" id="UP000469346"/>
    </source>
</evidence>
<dbReference type="GO" id="GO:0004222">
    <property type="term" value="F:metalloendopeptidase activity"/>
    <property type="evidence" value="ECO:0007669"/>
    <property type="project" value="TreeGrafter"/>
</dbReference>
<dbReference type="InterPro" id="IPR057309">
    <property type="entry name" value="PcsB_CC"/>
</dbReference>